<dbReference type="Proteomes" id="UP001601992">
    <property type="component" value="Unassembled WGS sequence"/>
</dbReference>
<feature type="region of interest" description="Disordered" evidence="3">
    <location>
        <begin position="1"/>
        <end position="28"/>
    </location>
</feature>
<keyword evidence="2 4" id="KW-0472">Membrane</keyword>
<evidence type="ECO:0008006" key="7">
    <source>
        <dbReference type="Google" id="ProtNLM"/>
    </source>
</evidence>
<proteinExistence type="predicted"/>
<accession>A0ABW6RWK7</accession>
<dbReference type="RefSeq" id="WP_040825477.1">
    <property type="nucleotide sequence ID" value="NZ_JBIAQY010000002.1"/>
</dbReference>
<keyword evidence="4" id="KW-0812">Transmembrane</keyword>
<evidence type="ECO:0000256" key="2">
    <source>
        <dbReference type="ARBA" id="ARBA00023136"/>
    </source>
</evidence>
<evidence type="ECO:0000313" key="6">
    <source>
        <dbReference type="Proteomes" id="UP001601992"/>
    </source>
</evidence>
<evidence type="ECO:0000256" key="1">
    <source>
        <dbReference type="ARBA" id="ARBA00004370"/>
    </source>
</evidence>
<comment type="subcellular location">
    <subcellularLocation>
        <location evidence="1">Membrane</location>
    </subcellularLocation>
</comment>
<evidence type="ECO:0000256" key="3">
    <source>
        <dbReference type="SAM" id="MobiDB-lite"/>
    </source>
</evidence>
<evidence type="ECO:0000313" key="5">
    <source>
        <dbReference type="EMBL" id="MFF3567351.1"/>
    </source>
</evidence>
<keyword evidence="6" id="KW-1185">Reference proteome</keyword>
<name>A0ABW6RWK7_9NOCA</name>
<dbReference type="PANTHER" id="PTHR37042">
    <property type="entry name" value="OUTER MEMBRANE PROTEIN RV1973"/>
    <property type="match status" value="1"/>
</dbReference>
<organism evidence="5 6">
    <name type="scientific">Nocardia jiangxiensis</name>
    <dbReference type="NCBI Taxonomy" id="282685"/>
    <lineage>
        <taxon>Bacteria</taxon>
        <taxon>Bacillati</taxon>
        <taxon>Actinomycetota</taxon>
        <taxon>Actinomycetes</taxon>
        <taxon>Mycobacteriales</taxon>
        <taxon>Nocardiaceae</taxon>
        <taxon>Nocardia</taxon>
    </lineage>
</organism>
<gene>
    <name evidence="5" type="ORF">ACFYXQ_06160</name>
</gene>
<keyword evidence="4" id="KW-1133">Transmembrane helix</keyword>
<protein>
    <recommendedName>
        <fullName evidence="7">Mce-associated membrane protein</fullName>
    </recommendedName>
</protein>
<reference evidence="5 6" key="1">
    <citation type="submission" date="2024-10" db="EMBL/GenBank/DDBJ databases">
        <title>The Natural Products Discovery Center: Release of the First 8490 Sequenced Strains for Exploring Actinobacteria Biosynthetic Diversity.</title>
        <authorList>
            <person name="Kalkreuter E."/>
            <person name="Kautsar S.A."/>
            <person name="Yang D."/>
            <person name="Bader C.D."/>
            <person name="Teijaro C.N."/>
            <person name="Fluegel L."/>
            <person name="Davis C.M."/>
            <person name="Simpson J.R."/>
            <person name="Lauterbach L."/>
            <person name="Steele A.D."/>
            <person name="Gui C."/>
            <person name="Meng S."/>
            <person name="Li G."/>
            <person name="Viehrig K."/>
            <person name="Ye F."/>
            <person name="Su P."/>
            <person name="Kiefer A.F."/>
            <person name="Nichols A."/>
            <person name="Cepeda A.J."/>
            <person name="Yan W."/>
            <person name="Fan B."/>
            <person name="Jiang Y."/>
            <person name="Adhikari A."/>
            <person name="Zheng C.-J."/>
            <person name="Schuster L."/>
            <person name="Cowan T.M."/>
            <person name="Smanski M.J."/>
            <person name="Chevrette M.G."/>
            <person name="De Carvalho L.P.S."/>
            <person name="Shen B."/>
        </authorList>
    </citation>
    <scope>NUCLEOTIDE SEQUENCE [LARGE SCALE GENOMIC DNA]</scope>
    <source>
        <strain evidence="5 6">NPDC002593</strain>
    </source>
</reference>
<dbReference type="EMBL" id="JBIAQY010000002">
    <property type="protein sequence ID" value="MFF3567351.1"/>
    <property type="molecule type" value="Genomic_DNA"/>
</dbReference>
<sequence>MNDQTAVVTPDESRAAKETAAVGESEDAAEEAAVEKSAVGDGTVVAESRWRRFVPRPVTAVLLFLLIVAVVLAAVFGWKLKARNDDEAAGQAAMAAAKDYAVALTSIDSAHIDADFSTVLNGATGQFKDMYSQSATQLKPLLLQAKSVSKGNVVAASVQSASSDHVVVMLFVDAQITNVTNPDPRVDRNRILMTMDRVGGRWLASKVDLP</sequence>
<evidence type="ECO:0000256" key="4">
    <source>
        <dbReference type="SAM" id="Phobius"/>
    </source>
</evidence>
<comment type="caution">
    <text evidence="5">The sequence shown here is derived from an EMBL/GenBank/DDBJ whole genome shotgun (WGS) entry which is preliminary data.</text>
</comment>
<feature type="transmembrane region" description="Helical" evidence="4">
    <location>
        <begin position="58"/>
        <end position="78"/>
    </location>
</feature>
<dbReference type="PANTHER" id="PTHR37042:SF4">
    <property type="entry name" value="OUTER MEMBRANE PROTEIN RV1973"/>
    <property type="match status" value="1"/>
</dbReference>